<reference evidence="1 2" key="1">
    <citation type="journal article" date="2022" name="DNA Res.">
        <title>Chromosomal-level genome assembly of the orchid tree Bauhinia variegata (Leguminosae; Cercidoideae) supports the allotetraploid origin hypothesis of Bauhinia.</title>
        <authorList>
            <person name="Zhong Y."/>
            <person name="Chen Y."/>
            <person name="Zheng D."/>
            <person name="Pang J."/>
            <person name="Liu Y."/>
            <person name="Luo S."/>
            <person name="Meng S."/>
            <person name="Qian L."/>
            <person name="Wei D."/>
            <person name="Dai S."/>
            <person name="Zhou R."/>
        </authorList>
    </citation>
    <scope>NUCLEOTIDE SEQUENCE [LARGE SCALE GENOMIC DNA]</scope>
    <source>
        <strain evidence="1">BV-YZ2020</strain>
    </source>
</reference>
<evidence type="ECO:0000313" key="1">
    <source>
        <dbReference type="EMBL" id="KAI4313548.1"/>
    </source>
</evidence>
<keyword evidence="2" id="KW-1185">Reference proteome</keyword>
<dbReference type="Proteomes" id="UP000828941">
    <property type="component" value="Chromosome 11"/>
</dbReference>
<gene>
    <name evidence="1" type="ORF">L6164_026519</name>
</gene>
<protein>
    <submittedName>
        <fullName evidence="1">Uncharacterized protein</fullName>
    </submittedName>
</protein>
<sequence>MADPHYSKVVTALRNDPDSQIGFSLVQDRLFYKGRLVISKDSKWVPIFLHEFHSSPVGDWLSWAEYWYNTSYQGSTGSTPFELVYGRKPPTILRFLPGECLVEAVANDLSNRDEILKQLQFNLQKAQQIMCSYANKKRRDINFGVGDWVYLKLRPQRQITVAKRICPKLSPRYFGPFQILGRVGKTAYKLKLPENSRVHHVFHVSQLKAATGQLPADPEIPIELEQEIPVVEPEEFLKHRTIHRNNQDVPQVLVKWKNQPLSEATWEDEVTIRGQFPEISLEDKAVQPTEVRDPFSTINAQ</sequence>
<name>A0ACB9LR18_BAUVA</name>
<dbReference type="EMBL" id="CM039436">
    <property type="protein sequence ID" value="KAI4313548.1"/>
    <property type="molecule type" value="Genomic_DNA"/>
</dbReference>
<organism evidence="1 2">
    <name type="scientific">Bauhinia variegata</name>
    <name type="common">Purple orchid tree</name>
    <name type="synonym">Phanera variegata</name>
    <dbReference type="NCBI Taxonomy" id="167791"/>
    <lineage>
        <taxon>Eukaryota</taxon>
        <taxon>Viridiplantae</taxon>
        <taxon>Streptophyta</taxon>
        <taxon>Embryophyta</taxon>
        <taxon>Tracheophyta</taxon>
        <taxon>Spermatophyta</taxon>
        <taxon>Magnoliopsida</taxon>
        <taxon>eudicotyledons</taxon>
        <taxon>Gunneridae</taxon>
        <taxon>Pentapetalae</taxon>
        <taxon>rosids</taxon>
        <taxon>fabids</taxon>
        <taxon>Fabales</taxon>
        <taxon>Fabaceae</taxon>
        <taxon>Cercidoideae</taxon>
        <taxon>Cercideae</taxon>
        <taxon>Bauhiniinae</taxon>
        <taxon>Bauhinia</taxon>
    </lineage>
</organism>
<proteinExistence type="predicted"/>
<evidence type="ECO:0000313" key="2">
    <source>
        <dbReference type="Proteomes" id="UP000828941"/>
    </source>
</evidence>
<accession>A0ACB9LR18</accession>
<comment type="caution">
    <text evidence="1">The sequence shown here is derived from an EMBL/GenBank/DDBJ whole genome shotgun (WGS) entry which is preliminary data.</text>
</comment>